<dbReference type="Proteomes" id="UP001642487">
    <property type="component" value="Chromosome 7"/>
</dbReference>
<feature type="transmembrane region" description="Helical" evidence="6">
    <location>
        <begin position="538"/>
        <end position="559"/>
    </location>
</feature>
<name>A0ABP0Z2J8_9ROSI</name>
<sequence>MYLLDTCSRGSVLWKKRTERLLAGRAEEQLESRLNLAAVFSPFRLLRHFRTNCISFTTKRHPNCCSEARPRLIMVKTVVGEESRLKIVEDRLAQSEIPWEIGLVIGRVSSPLDRGFVFDLVPTPPNDAGEAACSLVGAIKDDKKKGSKGKSPAVDSSSLVIDKDWVAEHARQVRRMLPGGVKVVGIYVWASETAVKNSTLMLCQTVKAVAEAAPFSVNDSEERLLIHICYSPRRWTCRNFFLTSNLTSNSLRPCDFKMGRVLTSLQTFKCTFNFDMRLPVWRASNVQRLIDVIRNGISIQADVLKGAKAVIDGNLVVSDDSSMIGDLHEIELLLPFLKNTSFEVCSQKDVDGILVFRGTVCSFAYLNSKEPMSEAVMEIKGDIITSLQSRLDIICDEVDADKDISDDVHGDAIEVTSKQHVSQLFLHSLRKKCDLSFPRRVFVPWLGDIYICDYLQPSETTEVLKEHCTELMSMETPMDMTSVLEPEKGVISLSAELFWDVAVPFHSTETSLVKNNRNDDTKTGSDVISGSKSSGINIMVAVFVLILAVIIGFVLLFMMGGS</sequence>
<proteinExistence type="inferred from homology"/>
<comment type="subcellular location">
    <subcellularLocation>
        <location evidence="1">Membrane</location>
    </subcellularLocation>
</comment>
<evidence type="ECO:0000256" key="3">
    <source>
        <dbReference type="ARBA" id="ARBA00022692"/>
    </source>
</evidence>
<organism evidence="7 8">
    <name type="scientific">Citrullus colocynthis</name>
    <name type="common">colocynth</name>
    <dbReference type="NCBI Taxonomy" id="252529"/>
    <lineage>
        <taxon>Eukaryota</taxon>
        <taxon>Viridiplantae</taxon>
        <taxon>Streptophyta</taxon>
        <taxon>Embryophyta</taxon>
        <taxon>Tracheophyta</taxon>
        <taxon>Spermatophyta</taxon>
        <taxon>Magnoliopsida</taxon>
        <taxon>eudicotyledons</taxon>
        <taxon>Gunneridae</taxon>
        <taxon>Pentapetalae</taxon>
        <taxon>rosids</taxon>
        <taxon>fabids</taxon>
        <taxon>Cucurbitales</taxon>
        <taxon>Cucurbitaceae</taxon>
        <taxon>Benincaseae</taxon>
        <taxon>Citrullus</taxon>
    </lineage>
</organism>
<gene>
    <name evidence="7" type="ORF">CITCOLO1_LOCUS17800</name>
</gene>
<comment type="similarity">
    <text evidence="2">Belongs to the ODR-4 family.</text>
</comment>
<dbReference type="Pfam" id="PF14778">
    <property type="entry name" value="ODR4-like"/>
    <property type="match status" value="1"/>
</dbReference>
<dbReference type="PANTHER" id="PTHR33966">
    <property type="entry name" value="PROTEIN ODR-4 HOMOLOG"/>
    <property type="match status" value="1"/>
</dbReference>
<accession>A0ABP0Z2J8</accession>
<evidence type="ECO:0000256" key="4">
    <source>
        <dbReference type="ARBA" id="ARBA00022989"/>
    </source>
</evidence>
<protein>
    <recommendedName>
        <fullName evidence="9">Protein odr-4 homolog</fullName>
    </recommendedName>
</protein>
<dbReference type="EMBL" id="OZ021741">
    <property type="protein sequence ID" value="CAK9325536.1"/>
    <property type="molecule type" value="Genomic_DNA"/>
</dbReference>
<evidence type="ECO:0000313" key="8">
    <source>
        <dbReference type="Proteomes" id="UP001642487"/>
    </source>
</evidence>
<reference evidence="7 8" key="1">
    <citation type="submission" date="2024-03" db="EMBL/GenBank/DDBJ databases">
        <authorList>
            <person name="Gkanogiannis A."/>
            <person name="Becerra Lopez-Lavalle L."/>
        </authorList>
    </citation>
    <scope>NUCLEOTIDE SEQUENCE [LARGE SCALE GENOMIC DNA]</scope>
</reference>
<evidence type="ECO:0000256" key="2">
    <source>
        <dbReference type="ARBA" id="ARBA00010131"/>
    </source>
</evidence>
<keyword evidence="5 6" id="KW-0472">Membrane</keyword>
<evidence type="ECO:0000256" key="6">
    <source>
        <dbReference type="SAM" id="Phobius"/>
    </source>
</evidence>
<evidence type="ECO:0000256" key="1">
    <source>
        <dbReference type="ARBA" id="ARBA00004370"/>
    </source>
</evidence>
<dbReference type="PANTHER" id="PTHR33966:SF1">
    <property type="entry name" value="PROTEIN ODR-4 HOMOLOG"/>
    <property type="match status" value="1"/>
</dbReference>
<keyword evidence="3 6" id="KW-0812">Transmembrane</keyword>
<evidence type="ECO:0000256" key="5">
    <source>
        <dbReference type="ARBA" id="ARBA00023136"/>
    </source>
</evidence>
<evidence type="ECO:0000313" key="7">
    <source>
        <dbReference type="EMBL" id="CAK9325536.1"/>
    </source>
</evidence>
<keyword evidence="8" id="KW-1185">Reference proteome</keyword>
<keyword evidence="4 6" id="KW-1133">Transmembrane helix</keyword>
<dbReference type="InterPro" id="IPR029454">
    <property type="entry name" value="ODR-4-like"/>
</dbReference>
<evidence type="ECO:0008006" key="9">
    <source>
        <dbReference type="Google" id="ProtNLM"/>
    </source>
</evidence>